<protein>
    <submittedName>
        <fullName evidence="1">Unannotated protein</fullName>
    </submittedName>
</protein>
<accession>A0A6J7RSQ6</accession>
<organism evidence="1">
    <name type="scientific">freshwater metagenome</name>
    <dbReference type="NCBI Taxonomy" id="449393"/>
    <lineage>
        <taxon>unclassified sequences</taxon>
        <taxon>metagenomes</taxon>
        <taxon>ecological metagenomes</taxon>
    </lineage>
</organism>
<dbReference type="EMBL" id="CAFBPN010000165">
    <property type="protein sequence ID" value="CAB5031864.1"/>
    <property type="molecule type" value="Genomic_DNA"/>
</dbReference>
<reference evidence="1" key="1">
    <citation type="submission" date="2020-05" db="EMBL/GenBank/DDBJ databases">
        <authorList>
            <person name="Chiriac C."/>
            <person name="Salcher M."/>
            <person name="Ghai R."/>
            <person name="Kavagutti S V."/>
        </authorList>
    </citation>
    <scope>NUCLEOTIDE SEQUENCE</scope>
</reference>
<evidence type="ECO:0000313" key="1">
    <source>
        <dbReference type="EMBL" id="CAB5031864.1"/>
    </source>
</evidence>
<dbReference type="AlphaFoldDB" id="A0A6J7RSQ6"/>
<proteinExistence type="predicted"/>
<sequence length="171" mass="18388">MKLLETLSTSAAGAGAPPPPIALMLDISNSLKRGWFTRSQLCVGTPTKFVTFSREMSSRAFSASHLYMMTSFNPATQQLIMTGMQPVTWKSGTMRMKLVGNALGSGFDPSRRLSTARRNEKPISAEIIARCVDTAPFGRPVVPEVYKIVASSSGEMSAPGCALPNGRSFSH</sequence>
<name>A0A6J7RSQ6_9ZZZZ</name>
<gene>
    <name evidence="1" type="ORF">UFOPK4098_01632</name>
</gene>